<sequence length="195" mass="20073">MQHWKGLVAAASFAAIGTGATAATCTGNWAAGGSGNIQETEFTVTQNIPDGSSVLDQFCVTTDSNIGENDSESTVAGLFGIADWSLATKSDGPDGDGVLSWATMPIDDTSGGDWAISNMDNYSSVMLVLKAGRTFGAFLLTAADVMAGEWTTSRELSHASVYYGGEPAPVPIPATVLLLLGGLGGIASLRFRKKS</sequence>
<gene>
    <name evidence="3" type="ORF">H4P12_17605</name>
</gene>
<evidence type="ECO:0000313" key="3">
    <source>
        <dbReference type="EMBL" id="MBC9248481.1"/>
    </source>
</evidence>
<dbReference type="Proteomes" id="UP000608594">
    <property type="component" value="Unassembled WGS sequence"/>
</dbReference>
<evidence type="ECO:0000256" key="1">
    <source>
        <dbReference type="SAM" id="Phobius"/>
    </source>
</evidence>
<feature type="transmembrane region" description="Helical" evidence="1">
    <location>
        <begin position="170"/>
        <end position="189"/>
    </location>
</feature>
<dbReference type="EMBL" id="JACOQL010000007">
    <property type="protein sequence ID" value="MBC9248481.1"/>
    <property type="molecule type" value="Genomic_DNA"/>
</dbReference>
<protein>
    <recommendedName>
        <fullName evidence="5">Secreted protein</fullName>
    </recommendedName>
</protein>
<keyword evidence="1" id="KW-0812">Transmembrane</keyword>
<comment type="caution">
    <text evidence="3">The sequence shown here is derived from an EMBL/GenBank/DDBJ whole genome shotgun (WGS) entry which is preliminary data.</text>
</comment>
<feature type="chain" id="PRO_5037071974" description="Secreted protein" evidence="2">
    <location>
        <begin position="23"/>
        <end position="195"/>
    </location>
</feature>
<dbReference type="AlphaFoldDB" id="A0A926GEB7"/>
<feature type="signal peptide" evidence="2">
    <location>
        <begin position="1"/>
        <end position="22"/>
    </location>
</feature>
<name>A0A926GEB7_9RHOB</name>
<keyword evidence="4" id="KW-1185">Reference proteome</keyword>
<proteinExistence type="predicted"/>
<reference evidence="3" key="1">
    <citation type="submission" date="2020-08" db="EMBL/GenBank/DDBJ databases">
        <title>Paracoccus amoyensis sp. nov., isolated from the surface seawater at coast of Xiamen, Fujian.</title>
        <authorList>
            <person name="Lyu L."/>
        </authorList>
    </citation>
    <scope>NUCLEOTIDE SEQUENCE</scope>
    <source>
        <strain evidence="3">11-3</strain>
    </source>
</reference>
<keyword evidence="1" id="KW-0472">Membrane</keyword>
<evidence type="ECO:0008006" key="5">
    <source>
        <dbReference type="Google" id="ProtNLM"/>
    </source>
</evidence>
<keyword evidence="1" id="KW-1133">Transmembrane helix</keyword>
<evidence type="ECO:0000256" key="2">
    <source>
        <dbReference type="SAM" id="SignalP"/>
    </source>
</evidence>
<evidence type="ECO:0000313" key="4">
    <source>
        <dbReference type="Proteomes" id="UP000608594"/>
    </source>
</evidence>
<keyword evidence="2" id="KW-0732">Signal</keyword>
<accession>A0A926GEB7</accession>
<organism evidence="3 4">
    <name type="scientific">Paracoccus amoyensis</name>
    <dbReference type="NCBI Taxonomy" id="2760093"/>
    <lineage>
        <taxon>Bacteria</taxon>
        <taxon>Pseudomonadati</taxon>
        <taxon>Pseudomonadota</taxon>
        <taxon>Alphaproteobacteria</taxon>
        <taxon>Rhodobacterales</taxon>
        <taxon>Paracoccaceae</taxon>
        <taxon>Paracoccus</taxon>
    </lineage>
</organism>
<dbReference type="RefSeq" id="WP_187794943.1">
    <property type="nucleotide sequence ID" value="NZ_JACOQL010000007.1"/>
</dbReference>